<evidence type="ECO:0000256" key="1">
    <source>
        <dbReference type="SAM" id="SignalP"/>
    </source>
</evidence>
<dbReference type="SUPFAM" id="SSF51556">
    <property type="entry name" value="Metallo-dependent hydrolases"/>
    <property type="match status" value="1"/>
</dbReference>
<feature type="domain" description="Amidohydrolase-related" evidence="2">
    <location>
        <begin position="299"/>
        <end position="653"/>
    </location>
</feature>
<dbReference type="InterPro" id="IPR006680">
    <property type="entry name" value="Amidohydro-rel"/>
</dbReference>
<reference evidence="4" key="1">
    <citation type="journal article" date="2019" name="Int. J. Syst. Evol. Microbiol.">
        <title>The Global Catalogue of Microorganisms (GCM) 10K type strain sequencing project: providing services to taxonomists for standard genome sequencing and annotation.</title>
        <authorList>
            <consortium name="The Broad Institute Genomics Platform"/>
            <consortium name="The Broad Institute Genome Sequencing Center for Infectious Disease"/>
            <person name="Wu L."/>
            <person name="Ma J."/>
        </authorList>
    </citation>
    <scope>NUCLEOTIDE SEQUENCE [LARGE SCALE GENOMIC DNA]</scope>
    <source>
        <strain evidence="4">CGMCC 1.10759</strain>
    </source>
</reference>
<dbReference type="InterPro" id="IPR011059">
    <property type="entry name" value="Metal-dep_hydrolase_composite"/>
</dbReference>
<dbReference type="Proteomes" id="UP001595904">
    <property type="component" value="Unassembled WGS sequence"/>
</dbReference>
<dbReference type="Gene3D" id="2.30.40.10">
    <property type="entry name" value="Urease, subunit C, domain 1"/>
    <property type="match status" value="2"/>
</dbReference>
<keyword evidence="1" id="KW-0732">Signal</keyword>
<organism evidence="3 4">
    <name type="scientific">Steroidobacter flavus</name>
    <dbReference type="NCBI Taxonomy" id="1842136"/>
    <lineage>
        <taxon>Bacteria</taxon>
        <taxon>Pseudomonadati</taxon>
        <taxon>Pseudomonadota</taxon>
        <taxon>Gammaproteobacteria</taxon>
        <taxon>Steroidobacterales</taxon>
        <taxon>Steroidobacteraceae</taxon>
        <taxon>Steroidobacter</taxon>
    </lineage>
</organism>
<dbReference type="InterPro" id="IPR032466">
    <property type="entry name" value="Metal_Hydrolase"/>
</dbReference>
<protein>
    <submittedName>
        <fullName evidence="3">Amidohydrolase family protein</fullName>
    </submittedName>
</protein>
<comment type="caution">
    <text evidence="3">The sequence shown here is derived from an EMBL/GenBank/DDBJ whole genome shotgun (WGS) entry which is preliminary data.</text>
</comment>
<dbReference type="PANTHER" id="PTHR43135">
    <property type="entry name" value="ALPHA-D-RIBOSE 1-METHYLPHOSPHONATE 5-TRIPHOSPHATE DIPHOSPHATASE"/>
    <property type="match status" value="1"/>
</dbReference>
<accession>A0ABV8SRC4</accession>
<feature type="chain" id="PRO_5046831339" evidence="1">
    <location>
        <begin position="29"/>
        <end position="670"/>
    </location>
</feature>
<dbReference type="Gene3D" id="3.20.20.140">
    <property type="entry name" value="Metal-dependent hydrolases"/>
    <property type="match status" value="2"/>
</dbReference>
<evidence type="ECO:0000313" key="4">
    <source>
        <dbReference type="Proteomes" id="UP001595904"/>
    </source>
</evidence>
<evidence type="ECO:0000313" key="3">
    <source>
        <dbReference type="EMBL" id="MFC4309492.1"/>
    </source>
</evidence>
<sequence length="670" mass="72028">MLARIGLRARWLAGLCGGLLLGQVPAHADGEYAILVAGTARGQMTVVNEGQTRRVNFSFVDRGRGPDVTSVVRTDANGLPLELSVKGVSYLKVPVDEQFRRQGELAVWTSSADRGSTPTPGFYMQHEMTSDVSTVLARALLSSKDRALPLLPSGRASIEKVLTRDIDTAAGKRKATLYLIEGVGFSPSPIWLDDSRELMFEGNVWLSGVRKGAEAAVPELLRAQDEALEKREIAQAQKLARRASGAVVFQNVSIYDANARQARRSQTVVVRGDRIEAVGANASVAIPAGAQVVDGRGKTLLPGLFDMHVHVSANSDGLMYLAAGITSVRDLANDMDSILARRKAFDSGKLPGPRIFLAGMVDGKGPLAGPTKLLVDTPEEARAVVEKLASNGYPQVKLYSSLKPELVPVIVEAAHAKGMRVSGHIPAGMNMEQAVRAGYDEVQHANFWMLNFMGPEINNKTNGMTRFLAVAEHGRELDLNSKPVADFIALLQQRHTSLDPTLTVIEDTVLGEPGHPPSSIAAMFNRLPPLIARASIASGTAKDADAREHQRESFVKLRQFFKKMYEANIPMVAGTDGMAGVALPRELEIYVEAGLTPSQALYLATLGAANVAGEGKRLGSIEAGKLADLVLVDGDPTVQIGDVRKATLVMKNGVQFRSEEMWQAAGVRPR</sequence>
<dbReference type="EMBL" id="JBHSDU010000003">
    <property type="protein sequence ID" value="MFC4309492.1"/>
    <property type="molecule type" value="Genomic_DNA"/>
</dbReference>
<keyword evidence="4" id="KW-1185">Reference proteome</keyword>
<feature type="signal peptide" evidence="1">
    <location>
        <begin position="1"/>
        <end position="28"/>
    </location>
</feature>
<gene>
    <name evidence="3" type="ORF">ACFPN2_10420</name>
</gene>
<dbReference type="PANTHER" id="PTHR43135:SF3">
    <property type="entry name" value="ALPHA-D-RIBOSE 1-METHYLPHOSPHONATE 5-TRIPHOSPHATE DIPHOSPHATASE"/>
    <property type="match status" value="1"/>
</dbReference>
<dbReference type="RefSeq" id="WP_380596542.1">
    <property type="nucleotide sequence ID" value="NZ_JBHSDU010000003.1"/>
</dbReference>
<evidence type="ECO:0000259" key="2">
    <source>
        <dbReference type="Pfam" id="PF01979"/>
    </source>
</evidence>
<proteinExistence type="predicted"/>
<name>A0ABV8SRC4_9GAMM</name>
<dbReference type="Pfam" id="PF01979">
    <property type="entry name" value="Amidohydro_1"/>
    <property type="match status" value="1"/>
</dbReference>
<dbReference type="InterPro" id="IPR051781">
    <property type="entry name" value="Metallo-dep_Hydrolase"/>
</dbReference>
<dbReference type="SUPFAM" id="SSF51338">
    <property type="entry name" value="Composite domain of metallo-dependent hydrolases"/>
    <property type="match status" value="1"/>
</dbReference>